<reference evidence="1 2" key="1">
    <citation type="journal article" date="2020" name="IScience">
        <title>Genome Sequencing of the Endangered Kingdonia uniflora (Circaeasteraceae, Ranunculales) Reveals Potential Mechanisms of Evolutionary Specialization.</title>
        <authorList>
            <person name="Sun Y."/>
            <person name="Deng T."/>
            <person name="Zhang A."/>
            <person name="Moore M.J."/>
            <person name="Landis J.B."/>
            <person name="Lin N."/>
            <person name="Zhang H."/>
            <person name="Zhang X."/>
            <person name="Huang J."/>
            <person name="Zhang X."/>
            <person name="Sun H."/>
            <person name="Wang H."/>
        </authorList>
    </citation>
    <scope>NUCLEOTIDE SEQUENCE [LARGE SCALE GENOMIC DNA]</scope>
    <source>
        <strain evidence="1">TB1705</strain>
        <tissue evidence="1">Leaf</tissue>
    </source>
</reference>
<dbReference type="Proteomes" id="UP000541444">
    <property type="component" value="Unassembled WGS sequence"/>
</dbReference>
<dbReference type="EMBL" id="JACGCM010000045">
    <property type="protein sequence ID" value="KAF6176779.1"/>
    <property type="molecule type" value="Genomic_DNA"/>
</dbReference>
<evidence type="ECO:0000313" key="1">
    <source>
        <dbReference type="EMBL" id="KAF6176779.1"/>
    </source>
</evidence>
<evidence type="ECO:0000313" key="2">
    <source>
        <dbReference type="Proteomes" id="UP000541444"/>
    </source>
</evidence>
<proteinExistence type="predicted"/>
<organism evidence="1 2">
    <name type="scientific">Kingdonia uniflora</name>
    <dbReference type="NCBI Taxonomy" id="39325"/>
    <lineage>
        <taxon>Eukaryota</taxon>
        <taxon>Viridiplantae</taxon>
        <taxon>Streptophyta</taxon>
        <taxon>Embryophyta</taxon>
        <taxon>Tracheophyta</taxon>
        <taxon>Spermatophyta</taxon>
        <taxon>Magnoliopsida</taxon>
        <taxon>Ranunculales</taxon>
        <taxon>Circaeasteraceae</taxon>
        <taxon>Kingdonia</taxon>
    </lineage>
</organism>
<name>A0A7J7PBH8_9MAGN</name>
<comment type="caution">
    <text evidence="1">The sequence shown here is derived from an EMBL/GenBank/DDBJ whole genome shotgun (WGS) entry which is preliminary data.</text>
</comment>
<dbReference type="AlphaFoldDB" id="A0A7J7PBH8"/>
<protein>
    <submittedName>
        <fullName evidence="1">Uncharacterized protein</fullName>
    </submittedName>
</protein>
<keyword evidence="2" id="KW-1185">Reference proteome</keyword>
<sequence length="143" mass="16604">MLRKICDYDLAPSSAAKDAQEITPSSESQGIQVVVPILVYHKFVAMFDLFHKDWPNHLRFDTRVYQLFYKKLTRSDVHTCLEPTGENIPFFAHDLIQHGFGDTVNVDIELIAPRGRMVYAWYYWSGSETIRVIIMYSIKGDAW</sequence>
<accession>A0A7J7PBH8</accession>
<gene>
    <name evidence="1" type="ORF">GIB67_020501</name>
</gene>